<evidence type="ECO:0000259" key="4">
    <source>
        <dbReference type="Pfam" id="PF00669"/>
    </source>
</evidence>
<dbReference type="AlphaFoldDB" id="A0A0D8HJ42"/>
<dbReference type="GO" id="GO:0005198">
    <property type="term" value="F:structural molecule activity"/>
    <property type="evidence" value="ECO:0007669"/>
    <property type="project" value="UniProtKB-UniRule"/>
</dbReference>
<gene>
    <name evidence="6" type="ORF">AXFE_12230</name>
</gene>
<dbReference type="OrthoDB" id="9758307at2"/>
<dbReference type="Pfam" id="PF00700">
    <property type="entry name" value="Flagellin_C"/>
    <property type="match status" value="1"/>
</dbReference>
<dbReference type="InterPro" id="IPR001492">
    <property type="entry name" value="Flagellin"/>
</dbReference>
<dbReference type="InterPro" id="IPR046358">
    <property type="entry name" value="Flagellin_C"/>
</dbReference>
<evidence type="ECO:0000313" key="7">
    <source>
        <dbReference type="Proteomes" id="UP000032360"/>
    </source>
</evidence>
<proteinExistence type="inferred from homology"/>
<name>A0A0D8HJ42_9ACTN</name>
<evidence type="ECO:0000256" key="2">
    <source>
        <dbReference type="ARBA" id="ARBA00023143"/>
    </source>
</evidence>
<sequence>MTDRIGNASLVGSLVNSVQGDQNTLVNLQQLLATGNNISKPSDSPVGISNLLALQTGLSRANQFVANAKDGSTMLGVANGAMSTAMNVLQQARTAILSAGNGALPSASIKAIASQINGYVQTLAGIANTQYLGVAIFGGTSGAQSAYTPTTTSGTTVYTYQGNGVAPSRTVAPGVTVNASLADAFGTGNPPSNPASPGSGELGYANNTANIMTTLSSIVNDLQSGSSANMSTDLGKFDTAFAVFQTNAGQVGAQYQQMQAMQQQTTYTQQSLNTQLGAIQNVDVASVSTQYQQALSNYQVALYATAQLGQQPSLATYLH</sequence>
<keyword evidence="6" id="KW-0966">Cell projection</keyword>
<keyword evidence="2 3" id="KW-0975">Bacterial flagellum</keyword>
<dbReference type="RefSeq" id="WP_052604985.1">
    <property type="nucleotide sequence ID" value="NZ_JXYS01000027.1"/>
</dbReference>
<evidence type="ECO:0000313" key="6">
    <source>
        <dbReference type="EMBL" id="KJF17938.1"/>
    </source>
</evidence>
<dbReference type="PANTHER" id="PTHR42792:SF1">
    <property type="entry name" value="FLAGELLAR HOOK-ASSOCIATED PROTEIN 3"/>
    <property type="match status" value="1"/>
</dbReference>
<reference evidence="6 7" key="1">
    <citation type="submission" date="2015-01" db="EMBL/GenBank/DDBJ databases">
        <title>Draft genome of the acidophilic iron oxidizer Acidithrix ferrooxidans strain Py-F3.</title>
        <authorList>
            <person name="Poehlein A."/>
            <person name="Eisen S."/>
            <person name="Schloemann M."/>
            <person name="Johnson B.D."/>
            <person name="Daniel R."/>
            <person name="Muehling M."/>
        </authorList>
    </citation>
    <scope>NUCLEOTIDE SEQUENCE [LARGE SCALE GENOMIC DNA]</scope>
    <source>
        <strain evidence="6 7">Py-F3</strain>
    </source>
</reference>
<keyword evidence="6" id="KW-0969">Cilium</keyword>
<dbReference type="InterPro" id="IPR001029">
    <property type="entry name" value="Flagellin_N"/>
</dbReference>
<comment type="caution">
    <text evidence="6">The sequence shown here is derived from an EMBL/GenBank/DDBJ whole genome shotgun (WGS) entry which is preliminary data.</text>
</comment>
<comment type="function">
    <text evidence="3">Flagellin is the subunit protein which polymerizes to form the filaments of bacterial flagella.</text>
</comment>
<comment type="similarity">
    <text evidence="1 3">Belongs to the bacterial flagellin family.</text>
</comment>
<evidence type="ECO:0000256" key="1">
    <source>
        <dbReference type="ARBA" id="ARBA00005709"/>
    </source>
</evidence>
<keyword evidence="6" id="KW-0282">Flagellum</keyword>
<accession>A0A0D8HJ42</accession>
<dbReference type="SUPFAM" id="SSF64518">
    <property type="entry name" value="Phase 1 flagellin"/>
    <property type="match status" value="1"/>
</dbReference>
<dbReference type="PANTHER" id="PTHR42792">
    <property type="entry name" value="FLAGELLIN"/>
    <property type="match status" value="1"/>
</dbReference>
<dbReference type="Gene3D" id="1.20.1330.10">
    <property type="entry name" value="f41 fragment of flagellin, N-terminal domain"/>
    <property type="match status" value="1"/>
</dbReference>
<dbReference type="STRING" id="1280514.AXFE_12230"/>
<comment type="subcellular location">
    <subcellularLocation>
        <location evidence="3">Secreted</location>
    </subcellularLocation>
    <subcellularLocation>
        <location evidence="3">Bacterial flagellum</location>
    </subcellularLocation>
</comment>
<dbReference type="Proteomes" id="UP000032360">
    <property type="component" value="Unassembled WGS sequence"/>
</dbReference>
<dbReference type="GO" id="GO:0005576">
    <property type="term" value="C:extracellular region"/>
    <property type="evidence" value="ECO:0007669"/>
    <property type="project" value="UniProtKB-SubCell"/>
</dbReference>
<keyword evidence="7" id="KW-1185">Reference proteome</keyword>
<evidence type="ECO:0000256" key="3">
    <source>
        <dbReference type="RuleBase" id="RU362073"/>
    </source>
</evidence>
<protein>
    <recommendedName>
        <fullName evidence="3">Flagellin</fullName>
    </recommendedName>
</protein>
<organism evidence="6 7">
    <name type="scientific">Acidithrix ferrooxidans</name>
    <dbReference type="NCBI Taxonomy" id="1280514"/>
    <lineage>
        <taxon>Bacteria</taxon>
        <taxon>Bacillati</taxon>
        <taxon>Actinomycetota</taxon>
        <taxon>Acidimicrobiia</taxon>
        <taxon>Acidimicrobiales</taxon>
        <taxon>Acidimicrobiaceae</taxon>
        <taxon>Acidithrix</taxon>
    </lineage>
</organism>
<dbReference type="EMBL" id="JXYS01000027">
    <property type="protein sequence ID" value="KJF17938.1"/>
    <property type="molecule type" value="Genomic_DNA"/>
</dbReference>
<keyword evidence="3" id="KW-0964">Secreted</keyword>
<feature type="domain" description="Flagellin C-terminal" evidence="5">
    <location>
        <begin position="236"/>
        <end position="314"/>
    </location>
</feature>
<dbReference type="GO" id="GO:0009288">
    <property type="term" value="C:bacterial-type flagellum"/>
    <property type="evidence" value="ECO:0007669"/>
    <property type="project" value="UniProtKB-SubCell"/>
</dbReference>
<dbReference type="Pfam" id="PF00669">
    <property type="entry name" value="Flagellin_N"/>
    <property type="match status" value="1"/>
</dbReference>
<evidence type="ECO:0000259" key="5">
    <source>
        <dbReference type="Pfam" id="PF00700"/>
    </source>
</evidence>
<feature type="domain" description="Flagellin N-terminal" evidence="4">
    <location>
        <begin position="16"/>
        <end position="140"/>
    </location>
</feature>